<keyword evidence="3" id="KW-1185">Reference proteome</keyword>
<evidence type="ECO:0000256" key="1">
    <source>
        <dbReference type="SAM" id="Phobius"/>
    </source>
</evidence>
<accession>A0ABV2JVQ4</accession>
<proteinExistence type="predicted"/>
<keyword evidence="1" id="KW-0472">Membrane</keyword>
<sequence length="129" mass="14209">MGDEWAIIIFALLAVAAPLVGYFIPSSDLDAAMEASFGDQVALVGGQSVPARELDVIFRSRTMSGRSGCSASWICRGPHDVYLLAFVEGQRERFVGAMTYTWTWRRLTEERARHALMADKAAYKAAFGE</sequence>
<dbReference type="Proteomes" id="UP001549184">
    <property type="component" value="Unassembled WGS sequence"/>
</dbReference>
<evidence type="ECO:0000313" key="3">
    <source>
        <dbReference type="Proteomes" id="UP001549184"/>
    </source>
</evidence>
<reference evidence="2 3" key="1">
    <citation type="submission" date="2024-06" db="EMBL/GenBank/DDBJ databases">
        <title>Sorghum-associated microbial communities from plants grown in Nebraska, USA.</title>
        <authorList>
            <person name="Schachtman D."/>
        </authorList>
    </citation>
    <scope>NUCLEOTIDE SEQUENCE [LARGE SCALE GENOMIC DNA]</scope>
    <source>
        <strain evidence="2 3">1073</strain>
    </source>
</reference>
<dbReference type="RefSeq" id="WP_354014303.1">
    <property type="nucleotide sequence ID" value="NZ_JBEPMU010000003.1"/>
</dbReference>
<name>A0ABV2JVQ4_9GAMM</name>
<feature type="transmembrane region" description="Helical" evidence="1">
    <location>
        <begin position="6"/>
        <end position="24"/>
    </location>
</feature>
<gene>
    <name evidence="2" type="ORF">ABIC75_002650</name>
</gene>
<protein>
    <submittedName>
        <fullName evidence="2">Uncharacterized protein</fullName>
    </submittedName>
</protein>
<evidence type="ECO:0000313" key="2">
    <source>
        <dbReference type="EMBL" id="MET3652918.1"/>
    </source>
</evidence>
<organism evidence="2 3">
    <name type="scientific">Dyella japonica</name>
    <dbReference type="NCBI Taxonomy" id="231455"/>
    <lineage>
        <taxon>Bacteria</taxon>
        <taxon>Pseudomonadati</taxon>
        <taxon>Pseudomonadota</taxon>
        <taxon>Gammaproteobacteria</taxon>
        <taxon>Lysobacterales</taxon>
        <taxon>Rhodanobacteraceae</taxon>
        <taxon>Dyella</taxon>
    </lineage>
</organism>
<keyword evidence="1" id="KW-1133">Transmembrane helix</keyword>
<comment type="caution">
    <text evidence="2">The sequence shown here is derived from an EMBL/GenBank/DDBJ whole genome shotgun (WGS) entry which is preliminary data.</text>
</comment>
<dbReference type="EMBL" id="JBEPMU010000003">
    <property type="protein sequence ID" value="MET3652918.1"/>
    <property type="molecule type" value="Genomic_DNA"/>
</dbReference>
<keyword evidence="1" id="KW-0812">Transmembrane</keyword>